<protein>
    <submittedName>
        <fullName evidence="1">3HB-oligomer hydrolase</fullName>
    </submittedName>
</protein>
<name>A0A6G6AD38_9VIRU</name>
<sequence>MPIKTNILSFGINNLKLIIRLKKILLVIIMSSGNYQPSDWPGTDTWARLNESQFDKVGFLEGMYDEYDRNRGPTELAFAGVYALRSPDYNNVTPSVPIVPAHHTTPRVPVAPTPSIAPSVRQPITPSNVPQIVPVAANQYGRFDVPTNIHQNVPVEGFTQDINTNNTFYDNLGRRCRIVCDPVRPPYQGRPPVWGPGPQNPQQIARSLIGRSIFEAQRIYPNIRVVRSNGRDLPTTQDYRPDRINVETRNNIIIRIDGFY</sequence>
<organism evidence="1">
    <name type="scientific">Borely moumouvirus</name>
    <dbReference type="NCBI Taxonomy" id="2712067"/>
    <lineage>
        <taxon>Viruses</taxon>
        <taxon>Varidnaviria</taxon>
        <taxon>Bamfordvirae</taxon>
        <taxon>Nucleocytoviricota</taxon>
        <taxon>Megaviricetes</taxon>
        <taxon>Imitervirales</taxon>
        <taxon>Mimiviridae</taxon>
        <taxon>Megamimivirinae</taxon>
        <taxon>Moumouvirus</taxon>
    </lineage>
</organism>
<evidence type="ECO:0000313" key="1">
    <source>
        <dbReference type="EMBL" id="QID06353.1"/>
    </source>
</evidence>
<dbReference type="GO" id="GO:0016787">
    <property type="term" value="F:hydrolase activity"/>
    <property type="evidence" value="ECO:0007669"/>
    <property type="project" value="UniProtKB-KW"/>
</dbReference>
<dbReference type="EMBL" id="MN175499">
    <property type="protein sequence ID" value="QID06353.1"/>
    <property type="molecule type" value="Genomic_DNA"/>
</dbReference>
<accession>A0A6G6AD38</accession>
<proteinExistence type="predicted"/>
<reference evidence="1" key="1">
    <citation type="submission" date="2019-07" db="EMBL/GenBank/DDBJ databases">
        <title>The discovery of a new lineage B mimivirus raises questions about particles surface fibrils.</title>
        <authorList>
            <person name="Silva L.K.S."/>
            <person name="Rodrigues R.A.L."/>
            <person name="Andrade A.C.S.P."/>
            <person name="Hikida H."/>
            <person name="Andreani J."/>
            <person name="Levasseur A."/>
            <person name="La Scola B."/>
            <person name="Abrahao J.S."/>
        </authorList>
    </citation>
    <scope>NUCLEOTIDE SEQUENCE</scope>
    <source>
        <strain evidence="1">B60</strain>
    </source>
</reference>
<keyword evidence="1" id="KW-0378">Hydrolase</keyword>
<dbReference type="Gene3D" id="3.30.10.10">
    <property type="entry name" value="Trypsin Inhibitor V, subunit A"/>
    <property type="match status" value="1"/>
</dbReference>